<dbReference type="AlphaFoldDB" id="A0AA96DR14"/>
<dbReference type="RefSeq" id="WP_390869726.1">
    <property type="nucleotide sequence ID" value="NZ_CP128652.1"/>
</dbReference>
<dbReference type="GO" id="GO:0032259">
    <property type="term" value="P:methylation"/>
    <property type="evidence" value="ECO:0007669"/>
    <property type="project" value="UniProtKB-KW"/>
</dbReference>
<keyword evidence="1" id="KW-0808">Transferase</keyword>
<dbReference type="GO" id="GO:0008168">
    <property type="term" value="F:methyltransferase activity"/>
    <property type="evidence" value="ECO:0007669"/>
    <property type="project" value="UniProtKB-KW"/>
</dbReference>
<dbReference type="PANTHER" id="PTHR43861">
    <property type="entry name" value="TRANS-ACONITATE 2-METHYLTRANSFERASE-RELATED"/>
    <property type="match status" value="1"/>
</dbReference>
<proteinExistence type="predicted"/>
<accession>A0AA96DR14</accession>
<name>A0AA96DR14_9BACT</name>
<dbReference type="Pfam" id="PF13489">
    <property type="entry name" value="Methyltransf_23"/>
    <property type="match status" value="1"/>
</dbReference>
<reference evidence="1" key="1">
    <citation type="submission" date="2023-09" db="EMBL/GenBank/DDBJ databases">
        <title>Arcobacter tbilisiensis sp. nov. isolated from chicken meat in Tbilisi, Georgia.</title>
        <authorList>
            <person name="Matthias R."/>
            <person name="Zautner A.E."/>
        </authorList>
    </citation>
    <scope>NUCLEOTIDE SEQUENCE</scope>
    <source>
        <strain evidence="1">LEO 62</strain>
    </source>
</reference>
<dbReference type="Proteomes" id="UP001305220">
    <property type="component" value="Chromosome"/>
</dbReference>
<evidence type="ECO:0000313" key="1">
    <source>
        <dbReference type="EMBL" id="WNL33051.1"/>
    </source>
</evidence>
<dbReference type="Gene3D" id="3.40.50.150">
    <property type="entry name" value="Vaccinia Virus protein VP39"/>
    <property type="match status" value="1"/>
</dbReference>
<dbReference type="SUPFAM" id="SSF53335">
    <property type="entry name" value="S-adenosyl-L-methionine-dependent methyltransferases"/>
    <property type="match status" value="1"/>
</dbReference>
<dbReference type="EMBL" id="CP134856">
    <property type="protein sequence ID" value="WNL33051.1"/>
    <property type="molecule type" value="Genomic_DNA"/>
</dbReference>
<dbReference type="InterPro" id="IPR029063">
    <property type="entry name" value="SAM-dependent_MTases_sf"/>
</dbReference>
<gene>
    <name evidence="1" type="ORF">RMP68_05870</name>
</gene>
<organism evidence="1">
    <name type="scientific">Arcobacter cryaerophilus gv. pseudocryaerophilus</name>
    <dbReference type="NCBI Taxonomy" id="2933791"/>
    <lineage>
        <taxon>Bacteria</taxon>
        <taxon>Pseudomonadati</taxon>
        <taxon>Campylobacterota</taxon>
        <taxon>Epsilonproteobacteria</taxon>
        <taxon>Campylobacterales</taxon>
        <taxon>Arcobacteraceae</taxon>
        <taxon>Aliarcobacter</taxon>
    </lineage>
</organism>
<keyword evidence="1" id="KW-0489">Methyltransferase</keyword>
<protein>
    <submittedName>
        <fullName evidence="1">Class I SAM-dependent methyltransferase</fullName>
    </submittedName>
</protein>
<sequence length="386" mass="44741">MIHNHIANNICPTCQKTSQPLLDWKFSGLNNSVFNYTAKFYECVHCGLVYIENISEEKLSIFYSIECDYHDKEHFDIKSPENVRKYQFYKDFIEKENFNYTQIADIGCGRGGFLLWLEKNGFSSKCIGVDVDTKSIPINNSSVLFYNGTATQLPFKNSTQSLLTYFHVFEHIKDLNLVLQEANRVLIDNGYIVIEVPDASRYEQYPIGTAFWFAIREHIYHFTANALCNLLNNNSFEVIKVEKELLPTPEFEYPSLMIMAKKSKNKSKVIFNFEENISLFLKKSKNQLQNQANMIEQKALKYPTLVFWGCSSEFFSLLPLIKCKNIQICDSSKLKQQSSYNNIKINMPMNVDKNSYLIIAPYLYNKAIKENALALGWEEESIMVLI</sequence>
<dbReference type="CDD" id="cd02440">
    <property type="entry name" value="AdoMet_MTases"/>
    <property type="match status" value="1"/>
</dbReference>